<proteinExistence type="predicted"/>
<dbReference type="InterPro" id="IPR000719">
    <property type="entry name" value="Prot_kinase_dom"/>
</dbReference>
<dbReference type="PANTHER" id="PTHR48015:SF42">
    <property type="entry name" value="SERINE_THREONINE-PROTEIN KINASE MIG-15-LIKE"/>
    <property type="match status" value="1"/>
</dbReference>
<accession>A0A974D332</accession>
<protein>
    <recommendedName>
        <fullName evidence="1">Protein kinase domain-containing protein</fullName>
    </recommendedName>
</protein>
<name>A0A974D332_XENLA</name>
<dbReference type="SUPFAM" id="SSF56112">
    <property type="entry name" value="Protein kinase-like (PK-like)"/>
    <property type="match status" value="1"/>
</dbReference>
<dbReference type="InterPro" id="IPR011009">
    <property type="entry name" value="Kinase-like_dom_sf"/>
</dbReference>
<dbReference type="GO" id="GO:0000165">
    <property type="term" value="P:MAPK cascade"/>
    <property type="evidence" value="ECO:0007669"/>
    <property type="project" value="TreeGrafter"/>
</dbReference>
<evidence type="ECO:0000313" key="3">
    <source>
        <dbReference type="Proteomes" id="UP000694892"/>
    </source>
</evidence>
<dbReference type="GO" id="GO:0004674">
    <property type="term" value="F:protein serine/threonine kinase activity"/>
    <property type="evidence" value="ECO:0007669"/>
    <property type="project" value="TreeGrafter"/>
</dbReference>
<evidence type="ECO:0000313" key="2">
    <source>
        <dbReference type="EMBL" id="OCT83466.1"/>
    </source>
</evidence>
<dbReference type="AlphaFoldDB" id="A0A974D332"/>
<dbReference type="PANTHER" id="PTHR48015">
    <property type="entry name" value="SERINE/THREONINE-PROTEIN KINASE TAO"/>
    <property type="match status" value="1"/>
</dbReference>
<dbReference type="InterPro" id="IPR050285">
    <property type="entry name" value="STE20_Ser/Thr_kinase"/>
</dbReference>
<dbReference type="EMBL" id="CM004473">
    <property type="protein sequence ID" value="OCT83466.1"/>
    <property type="molecule type" value="Genomic_DNA"/>
</dbReference>
<dbReference type="OMA" id="MGLRSHT"/>
<dbReference type="Pfam" id="PF00069">
    <property type="entry name" value="Pkinase"/>
    <property type="match status" value="1"/>
</dbReference>
<dbReference type="Proteomes" id="UP000694892">
    <property type="component" value="Chromosome 4S"/>
</dbReference>
<organism evidence="2 3">
    <name type="scientific">Xenopus laevis</name>
    <name type="common">African clawed frog</name>
    <dbReference type="NCBI Taxonomy" id="8355"/>
    <lineage>
        <taxon>Eukaryota</taxon>
        <taxon>Metazoa</taxon>
        <taxon>Chordata</taxon>
        <taxon>Craniata</taxon>
        <taxon>Vertebrata</taxon>
        <taxon>Euteleostomi</taxon>
        <taxon>Amphibia</taxon>
        <taxon>Batrachia</taxon>
        <taxon>Anura</taxon>
        <taxon>Pipoidea</taxon>
        <taxon>Pipidae</taxon>
        <taxon>Xenopodinae</taxon>
        <taxon>Xenopus</taxon>
        <taxon>Xenopus</taxon>
    </lineage>
</organism>
<dbReference type="PROSITE" id="PS50011">
    <property type="entry name" value="PROTEIN_KINASE_DOM"/>
    <property type="match status" value="1"/>
</dbReference>
<dbReference type="GO" id="GO:0005524">
    <property type="term" value="F:ATP binding"/>
    <property type="evidence" value="ECO:0007669"/>
    <property type="project" value="InterPro"/>
</dbReference>
<gene>
    <name evidence="2" type="ORF">XELAEV_18026008mg</name>
</gene>
<sequence>MGLRSHTTFRGATPYRAPELKANIGSNTIANTTKGWHHKEQKEVAITIIKDTKKQKEILKKMRIFENIPDHKNIVGFYGAFYNHASKKMPHYEGLWVSTELYTGSSLEELINGQKQKSLPENTIAYICKEVLQGLSHLNKNKVINHDLRPGNIMVASSGDIKIIDFTSATKGPRSHATSGAIPYMAPEVMANIGSNTVDYTTKADVWSLGITALEMAEGYYRKSNHFHFFISECLQKNPARRPSAEQLLAHPFISNIQNERGVKKFIKRHLQKCKGTAHSHYKSLN</sequence>
<dbReference type="Gene3D" id="1.10.510.10">
    <property type="entry name" value="Transferase(Phosphotransferase) domain 1"/>
    <property type="match status" value="1"/>
</dbReference>
<reference evidence="3" key="1">
    <citation type="journal article" date="2016" name="Nature">
        <title>Genome evolution in the allotetraploid frog Xenopus laevis.</title>
        <authorList>
            <person name="Session A.M."/>
            <person name="Uno Y."/>
            <person name="Kwon T."/>
            <person name="Chapman J.A."/>
            <person name="Toyoda A."/>
            <person name="Takahashi S."/>
            <person name="Fukui A."/>
            <person name="Hikosaka A."/>
            <person name="Suzuki A."/>
            <person name="Kondo M."/>
            <person name="van Heeringen S.J."/>
            <person name="Quigley I."/>
            <person name="Heinz S."/>
            <person name="Ogino H."/>
            <person name="Ochi H."/>
            <person name="Hellsten U."/>
            <person name="Lyons J.B."/>
            <person name="Simakov O."/>
            <person name="Putnam N."/>
            <person name="Stites J."/>
            <person name="Kuroki Y."/>
            <person name="Tanaka T."/>
            <person name="Michiue T."/>
            <person name="Watanabe M."/>
            <person name="Bogdanovic O."/>
            <person name="Lister R."/>
            <person name="Georgiou G."/>
            <person name="Paranjpe S.S."/>
            <person name="van Kruijsbergen I."/>
            <person name="Shu S."/>
            <person name="Carlson J."/>
            <person name="Kinoshita T."/>
            <person name="Ohta Y."/>
            <person name="Mawaribuchi S."/>
            <person name="Jenkins J."/>
            <person name="Grimwood J."/>
            <person name="Schmutz J."/>
            <person name="Mitros T."/>
            <person name="Mozaffari S.V."/>
            <person name="Suzuki Y."/>
            <person name="Haramoto Y."/>
            <person name="Yamamoto T.S."/>
            <person name="Takagi C."/>
            <person name="Heald R."/>
            <person name="Miller K."/>
            <person name="Haudenschild C."/>
            <person name="Kitzman J."/>
            <person name="Nakayama T."/>
            <person name="Izutsu Y."/>
            <person name="Robert J."/>
            <person name="Fortriede J."/>
            <person name="Burns K."/>
            <person name="Lotay V."/>
            <person name="Karimi K."/>
            <person name="Yasuoka Y."/>
            <person name="Dichmann D.S."/>
            <person name="Flajnik M.F."/>
            <person name="Houston D.W."/>
            <person name="Shendure J."/>
            <person name="DuPasquier L."/>
            <person name="Vize P.D."/>
            <person name="Zorn A.M."/>
            <person name="Ito M."/>
            <person name="Marcotte E.M."/>
            <person name="Wallingford J.B."/>
            <person name="Ito Y."/>
            <person name="Asashima M."/>
            <person name="Ueno N."/>
            <person name="Matsuda Y."/>
            <person name="Veenstra G.J."/>
            <person name="Fujiyama A."/>
            <person name="Harland R.M."/>
            <person name="Taira M."/>
            <person name="Rokhsar D.S."/>
        </authorList>
    </citation>
    <scope>NUCLEOTIDE SEQUENCE [LARGE SCALE GENOMIC DNA]</scope>
    <source>
        <strain evidence="3">J</strain>
    </source>
</reference>
<dbReference type="GO" id="GO:0005737">
    <property type="term" value="C:cytoplasm"/>
    <property type="evidence" value="ECO:0007669"/>
    <property type="project" value="TreeGrafter"/>
</dbReference>
<dbReference type="GO" id="GO:0043408">
    <property type="term" value="P:regulation of MAPK cascade"/>
    <property type="evidence" value="ECO:0007669"/>
    <property type="project" value="TreeGrafter"/>
</dbReference>
<dbReference type="GO" id="GO:0048812">
    <property type="term" value="P:neuron projection morphogenesis"/>
    <property type="evidence" value="ECO:0007669"/>
    <property type="project" value="TreeGrafter"/>
</dbReference>
<evidence type="ECO:0000259" key="1">
    <source>
        <dbReference type="PROSITE" id="PS50011"/>
    </source>
</evidence>
<feature type="domain" description="Protein kinase" evidence="1">
    <location>
        <begin position="18"/>
        <end position="254"/>
    </location>
</feature>